<reference evidence="1 2" key="1">
    <citation type="journal article" date="2019" name="Int. J. Syst. Evol. Microbiol.">
        <title>Acidithiobacillus sulfuriphilus sp. nov.: an extremely acidophilic sulfur-oxidizing chemolithotroph isolated from a neutral pH environment.</title>
        <authorList>
            <person name="Falagan C."/>
            <person name="Moya-Beltran A."/>
            <person name="Castro M."/>
            <person name="Quatrini R."/>
            <person name="Johnson D.B."/>
        </authorList>
    </citation>
    <scope>NUCLEOTIDE SEQUENCE [LARGE SCALE GENOMIC DNA]</scope>
    <source>
        <strain evidence="1 2">CJ-2</strain>
    </source>
</reference>
<accession>A0ACD5HS94</accession>
<dbReference type="EMBL" id="CP127527">
    <property type="protein sequence ID" value="XRI78370.1"/>
    <property type="molecule type" value="Genomic_DNA"/>
</dbReference>
<gene>
    <name evidence="1" type="ORF">EC580_006810</name>
</gene>
<protein>
    <submittedName>
        <fullName evidence="1">HoxN/HupN/NixA family nickel/cobalt transporter</fullName>
    </submittedName>
</protein>
<organism evidence="1 2">
    <name type="scientific">Acidithiobacillus sulfuriphilus</name>
    <dbReference type="NCBI Taxonomy" id="1867749"/>
    <lineage>
        <taxon>Bacteria</taxon>
        <taxon>Pseudomonadati</taxon>
        <taxon>Pseudomonadota</taxon>
        <taxon>Acidithiobacillia</taxon>
        <taxon>Acidithiobacillales</taxon>
        <taxon>Acidithiobacillaceae</taxon>
        <taxon>Acidithiobacillus</taxon>
    </lineage>
</organism>
<sequence length="334" mass="37280">MPAWPLLGALGTVILLNGLAWALLLGLRRLDAALLGIGALAYFFGLRHAFDADHIAAIDNVTRKLRQDGQKPVAVGLFFSLGHSTIVILLSLGLALAVRETERHMQFFERFGDVFGTTVSAAFLTLIGLINLYIFLRLWQVLRRCRRGDHAAAERPEVLDLLEQRGFMARLFRAVYRRIDRSWQMYPVGFLFGLGFDTATEVAVLGISATMAQHGGLPLWGVMVFPLLFTAGMSLMDTVDGLVMIKIYDWAMIDAVRKLFFNTTITGLGVLVALVVGSTEWLQLLASEFRWQGTFWNFIQDLNFSTLGGMVASLMVLTWGAAWLYYRRALQPAE</sequence>
<evidence type="ECO:0000313" key="2">
    <source>
        <dbReference type="Proteomes" id="UP000271650"/>
    </source>
</evidence>
<dbReference type="Proteomes" id="UP000271650">
    <property type="component" value="Chromosome"/>
</dbReference>
<name>A0ACD5HS94_9PROT</name>
<keyword evidence="2" id="KW-1185">Reference proteome</keyword>
<evidence type="ECO:0000313" key="1">
    <source>
        <dbReference type="EMBL" id="XRI78370.1"/>
    </source>
</evidence>
<proteinExistence type="predicted"/>